<dbReference type="Proteomes" id="UP000262072">
    <property type="component" value="Unassembled WGS sequence"/>
</dbReference>
<evidence type="ECO:0000313" key="5">
    <source>
        <dbReference type="Proteomes" id="UP000262072"/>
    </source>
</evidence>
<dbReference type="PANTHER" id="PTHR12128:SF38">
    <property type="entry name" value="DIHYDRODIPICOLINATE SYNTHETASE FAMILY PROTEIN (AFU_ORTHOLOGUE AFUA_6G00110)"/>
    <property type="match status" value="1"/>
</dbReference>
<dbReference type="Gene3D" id="3.20.20.70">
    <property type="entry name" value="Aldolase class I"/>
    <property type="match status" value="1"/>
</dbReference>
<feature type="binding site" evidence="3">
    <location>
        <position position="51"/>
    </location>
    <ligand>
        <name>pyruvate</name>
        <dbReference type="ChEBI" id="CHEBI:15361"/>
    </ligand>
</feature>
<dbReference type="InterPro" id="IPR002220">
    <property type="entry name" value="DapA-like"/>
</dbReference>
<dbReference type="PANTHER" id="PTHR12128">
    <property type="entry name" value="DIHYDRODIPICOLINATE SYNTHASE"/>
    <property type="match status" value="1"/>
</dbReference>
<sequence>MAKVKNWKTIFPAISIPLNDDYSINEAELRPYVRWLASFDEIGGLVCNGHTGEITSLTRAERARVVEIVTEEVGDQVTIISGINCENTQESIEMAREAKEAGADGILLMPPHMWLRFGMNPAAPFEYVKDVAEGADIDIIIHLYPATSKAFYPVETLIKMATEIEHVKSIKMGTRVTALYENDIRELRKHAPEVSLITCHDETLLTSMFPGMDGALIGFAGCIPELITEAWKAMKAGDFQKIRQYDDLIFPISKAIYGGGQPSGEAHARMKEALVQRGVFTSALMRKPVLPLDQEEKDWITQGLKDSTAGDVSAEVAKFKKEEALVK</sequence>
<name>A0A383TCI6_9LACT</name>
<comment type="similarity">
    <text evidence="2">Belongs to the DapA family.</text>
</comment>
<evidence type="ECO:0000256" key="2">
    <source>
        <dbReference type="PIRNR" id="PIRNR001365"/>
    </source>
</evidence>
<keyword evidence="1 2" id="KW-0456">Lyase</keyword>
<dbReference type="AlphaFoldDB" id="A0A383TCI6"/>
<dbReference type="Pfam" id="PF00701">
    <property type="entry name" value="DHDPS"/>
    <property type="match status" value="1"/>
</dbReference>
<reference evidence="5" key="1">
    <citation type="submission" date="2018-05" db="EMBL/GenBank/DDBJ databases">
        <authorList>
            <person name="Strepis N."/>
        </authorList>
    </citation>
    <scope>NUCLEOTIDE SEQUENCE [LARGE SCALE GENOMIC DNA]</scope>
</reference>
<gene>
    <name evidence="4" type="ORF">TART1_0774</name>
</gene>
<dbReference type="RefSeq" id="WP_119092699.1">
    <property type="nucleotide sequence ID" value="NZ_UNRR01000010.1"/>
</dbReference>
<dbReference type="SUPFAM" id="SSF51569">
    <property type="entry name" value="Aldolase"/>
    <property type="match status" value="1"/>
</dbReference>
<dbReference type="PRINTS" id="PR00146">
    <property type="entry name" value="DHPICSNTHASE"/>
</dbReference>
<proteinExistence type="inferred from homology"/>
<dbReference type="PIRSF" id="PIRSF001365">
    <property type="entry name" value="DHDPS"/>
    <property type="match status" value="1"/>
</dbReference>
<dbReference type="EMBL" id="UNRR01000010">
    <property type="protein sequence ID" value="SYZ78003.1"/>
    <property type="molecule type" value="Genomic_DNA"/>
</dbReference>
<dbReference type="SMART" id="SM01130">
    <property type="entry name" value="DHDPS"/>
    <property type="match status" value="1"/>
</dbReference>
<dbReference type="GO" id="GO:0008840">
    <property type="term" value="F:4-hydroxy-tetrahydrodipicolinate synthase activity"/>
    <property type="evidence" value="ECO:0007669"/>
    <property type="project" value="TreeGrafter"/>
</dbReference>
<dbReference type="OrthoDB" id="9782828at2"/>
<evidence type="ECO:0000256" key="3">
    <source>
        <dbReference type="PIRSR" id="PIRSR001365-2"/>
    </source>
</evidence>
<organism evidence="4 5">
    <name type="scientific">Trichococcus shcherbakoviae</name>
    <dbReference type="NCBI Taxonomy" id="2094020"/>
    <lineage>
        <taxon>Bacteria</taxon>
        <taxon>Bacillati</taxon>
        <taxon>Bacillota</taxon>
        <taxon>Bacilli</taxon>
        <taxon>Lactobacillales</taxon>
        <taxon>Carnobacteriaceae</taxon>
        <taxon>Trichococcus</taxon>
    </lineage>
</organism>
<dbReference type="InterPro" id="IPR013785">
    <property type="entry name" value="Aldolase_TIM"/>
</dbReference>
<accession>A0A383TCI6</accession>
<evidence type="ECO:0000256" key="1">
    <source>
        <dbReference type="ARBA" id="ARBA00023239"/>
    </source>
</evidence>
<evidence type="ECO:0000313" key="4">
    <source>
        <dbReference type="EMBL" id="SYZ78003.1"/>
    </source>
</evidence>
<dbReference type="CDD" id="cd00408">
    <property type="entry name" value="DHDPS-like"/>
    <property type="match status" value="1"/>
</dbReference>
<protein>
    <submittedName>
        <fullName evidence="4">Dihydrodipicolinate synthase signature</fullName>
    </submittedName>
</protein>